<organism evidence="1 2">
    <name type="scientific">Kickxella alabastrina</name>
    <dbReference type="NCBI Taxonomy" id="61397"/>
    <lineage>
        <taxon>Eukaryota</taxon>
        <taxon>Fungi</taxon>
        <taxon>Fungi incertae sedis</taxon>
        <taxon>Zoopagomycota</taxon>
        <taxon>Kickxellomycotina</taxon>
        <taxon>Kickxellomycetes</taxon>
        <taxon>Kickxellales</taxon>
        <taxon>Kickxellaceae</taxon>
        <taxon>Kickxella</taxon>
    </lineage>
</organism>
<comment type="caution">
    <text evidence="1">The sequence shown here is derived from an EMBL/GenBank/DDBJ whole genome shotgun (WGS) entry which is preliminary data.</text>
</comment>
<keyword evidence="1" id="KW-0547">Nucleotide-binding</keyword>
<sequence length="1370" mass="153734">MLYPATELVFSAGAVVFDAKRERVLTIVCQKDPQGIEEIGFPKGQVEDGETIEAAARREVEEETGAKCELWPKLMAMESRYNAQIGKTKIIYWYAASLLEMCEQRLEDYEKFTTRWVDVDKARSVLSFENDRKLVDICLSAAIPLSFIIVETMSKDKELQKLEYLSLVSKVTNELSNHIGISDKEVAEYIIHLHSESKGYADFKKRLDQDECGFSESFIQTLHRLISALKPQKATSQAKPTETAADKAALFPGLSLPNKPVDNPHISAADRILAGDIDKHIHSLVGGARGSSGQQHRNSRERGRSRSRSPSRQHWDSRPNNRHRGSSRHNSRSRSRSRSRDRRTSRWDDPRDRNLHGSRDGHRERDSRREGSGQALDDAPVLYKIYSGRVSNLKDFGAFVGLEGVRGRVEGMVHVSAIQKNVRVENPREVLERGQSVKVKVLSIVGSKLGLSMKDVDQATGEDLSPHLYPGMPVESEDSARSAREKAREPSQPVGISGSNATQLGGRPGATDVSSAGAATASKSSSIKRLTSPERWEIKQLIASGALDRADYPDLDEVDEDGIPAFDDDNEELDIELREEEPDFLRGHSVQSVQLSPIRVVKAPDGSLNRAALAGAAFAKERKELKQQQAEAEMDNLPKDLNRPWEDPMPAPGERNFAQDLRGVAAEVASKTRGGDVPEWKKAVEGKAVTYGKLTDMSIQEQRKSLPVYKLRDLFVEAVSKHQFLVAVGDTGSGKTTQLTQYLYEEGFARRGRIGCTQPRRVAATSVAKRVAEEVGCRLGTEVGYTIRYEDCTSPETKIKYCTDGMLIREILLDSELKRYSVIMLDEAHERAINTDVLFGLLKEACRRRPDLKVIITSATLDAEKFSKYFNNCPIFTIPGRTFPVEVLFSREPETDYMDSALMTVMQIHLTEPPGDILLFLTGQEEIDTSSEILYERMKALGSMAPELIILPVYSSLPSEMQSRIFDPAPPGSRKIVISTNIAETSVTIDGIYYVVDPGFVKQMTYDAKSGLDQLIVTPISQAQAKQRSGRAGRTGPGKCYRLYTESAFRNEMLPNSVPEIQRVNLSSMVLQLKAMGINDLIGFDFMDPPPVQTLIASLELLHSLGALDNEGLLTRIGRKMAEFPMSPELAKALLASVEYGCSEEVLTIAAMLSAEGSVFYRPKEKQAAADSKKAKFHQPEGDHLTLLAVYNSWRDSKFSNTWCFDNFLQYRRLRSALDIRKQMVGIMDRYKQDIVSCGERNFDPVRRALCAGFFRHAAKRDPQEGYKTLIEGTPVYIHPSSALFNKNPEWVIYDGLVMTSKEYMREVTVVEPRWMVEVAPTFFKVADANKISRRKRNERLEPLYNKFEKPNEWRISRVRKPRRNKQTFG</sequence>
<protein>
    <submittedName>
        <fullName evidence="1">DEAH-box ATP-dependent RNA helicase prp22</fullName>
        <ecNumber evidence="1">3.6.4.13</ecNumber>
    </submittedName>
</protein>
<reference evidence="1" key="1">
    <citation type="submission" date="2022-07" db="EMBL/GenBank/DDBJ databases">
        <title>Phylogenomic reconstructions and comparative analyses of Kickxellomycotina fungi.</title>
        <authorList>
            <person name="Reynolds N.K."/>
            <person name="Stajich J.E."/>
            <person name="Barry K."/>
            <person name="Grigoriev I.V."/>
            <person name="Crous P."/>
            <person name="Smith M.E."/>
        </authorList>
    </citation>
    <scope>NUCLEOTIDE SEQUENCE</scope>
    <source>
        <strain evidence="1">Benny 63K</strain>
    </source>
</reference>
<evidence type="ECO:0000313" key="2">
    <source>
        <dbReference type="Proteomes" id="UP001150581"/>
    </source>
</evidence>
<dbReference type="EMBL" id="JANBPG010000609">
    <property type="protein sequence ID" value="KAJ1895082.1"/>
    <property type="molecule type" value="Genomic_DNA"/>
</dbReference>
<dbReference type="EC" id="3.6.4.13" evidence="1"/>
<keyword evidence="1" id="KW-0378">Hydrolase</keyword>
<dbReference type="Proteomes" id="UP001150581">
    <property type="component" value="Unassembled WGS sequence"/>
</dbReference>
<proteinExistence type="predicted"/>
<accession>A0ACC1IND2</accession>
<evidence type="ECO:0000313" key="1">
    <source>
        <dbReference type="EMBL" id="KAJ1895082.1"/>
    </source>
</evidence>
<keyword evidence="1" id="KW-0347">Helicase</keyword>
<gene>
    <name evidence="1" type="primary">PRP22_2</name>
    <name evidence="1" type="ORF">LPJ66_004797</name>
</gene>
<keyword evidence="2" id="KW-1185">Reference proteome</keyword>
<name>A0ACC1IND2_9FUNG</name>
<keyword evidence="1" id="KW-0067">ATP-binding</keyword>